<sequence>MAGNKKKVHDIALLNTLPIEQITNMFEAGMSETRICVALGVSKKALTEWMDSPAQEGFLSRVRARAADHIVGQMIEIADETDIEEVNKARLRVQTRQWVAERWNPASYAQNKMPSVQVNLSGMRLDALRRIEVVEDISTENSEKLS</sequence>
<evidence type="ECO:0008006" key="2">
    <source>
        <dbReference type="Google" id="ProtNLM"/>
    </source>
</evidence>
<accession>A0A6J5MPL2</accession>
<organism evidence="1">
    <name type="scientific">uncultured Caudovirales phage</name>
    <dbReference type="NCBI Taxonomy" id="2100421"/>
    <lineage>
        <taxon>Viruses</taxon>
        <taxon>Duplodnaviria</taxon>
        <taxon>Heunggongvirae</taxon>
        <taxon>Uroviricota</taxon>
        <taxon>Caudoviricetes</taxon>
        <taxon>Peduoviridae</taxon>
        <taxon>Maltschvirus</taxon>
        <taxon>Maltschvirus maltsch</taxon>
    </lineage>
</organism>
<dbReference type="Gene3D" id="1.10.10.60">
    <property type="entry name" value="Homeodomain-like"/>
    <property type="match status" value="1"/>
</dbReference>
<name>A0A6J5MPL2_9CAUD</name>
<dbReference type="InterPro" id="IPR048683">
    <property type="entry name" value="Sf6_terminase"/>
</dbReference>
<proteinExistence type="predicted"/>
<protein>
    <recommendedName>
        <fullName evidence="2">Terminase small subunit</fullName>
    </recommendedName>
</protein>
<dbReference type="Pfam" id="PF20901">
    <property type="entry name" value="Sf6_terminase"/>
    <property type="match status" value="1"/>
</dbReference>
<reference evidence="1" key="1">
    <citation type="submission" date="2020-04" db="EMBL/GenBank/DDBJ databases">
        <authorList>
            <person name="Chiriac C."/>
            <person name="Salcher M."/>
            <person name="Ghai R."/>
            <person name="Kavagutti S V."/>
        </authorList>
    </citation>
    <scope>NUCLEOTIDE SEQUENCE</scope>
</reference>
<gene>
    <name evidence="1" type="ORF">UFOVP515_37</name>
</gene>
<evidence type="ECO:0000313" key="1">
    <source>
        <dbReference type="EMBL" id="CAB4147617.1"/>
    </source>
</evidence>
<dbReference type="EMBL" id="LR796482">
    <property type="protein sequence ID" value="CAB4147617.1"/>
    <property type="molecule type" value="Genomic_DNA"/>
</dbReference>